<feature type="region of interest" description="Disordered" evidence="1">
    <location>
        <begin position="16"/>
        <end position="41"/>
    </location>
</feature>
<sequence length="61" mass="6528">MSIHIREIDICLNEETPGFPDGAGKAGAAGSPGVTPSGGLDPNLRRELISLIEDILQSRRW</sequence>
<comment type="caution">
    <text evidence="2">The sequence shown here is derived from an EMBL/GenBank/DDBJ whole genome shotgun (WGS) entry which is preliminary data.</text>
</comment>
<proteinExistence type="predicted"/>
<evidence type="ECO:0000313" key="2">
    <source>
        <dbReference type="EMBL" id="MDK2125461.1"/>
    </source>
</evidence>
<dbReference type="Proteomes" id="UP001172778">
    <property type="component" value="Unassembled WGS sequence"/>
</dbReference>
<accession>A0ABT7DZH0</accession>
<keyword evidence="3" id="KW-1185">Reference proteome</keyword>
<evidence type="ECO:0000256" key="1">
    <source>
        <dbReference type="SAM" id="MobiDB-lite"/>
    </source>
</evidence>
<gene>
    <name evidence="2" type="ORF">PZA18_15510</name>
</gene>
<name>A0ABT7DZH0_9NEIS</name>
<dbReference type="EMBL" id="JARRAF010000019">
    <property type="protein sequence ID" value="MDK2125461.1"/>
    <property type="molecule type" value="Genomic_DNA"/>
</dbReference>
<evidence type="ECO:0000313" key="3">
    <source>
        <dbReference type="Proteomes" id="UP001172778"/>
    </source>
</evidence>
<reference evidence="2" key="1">
    <citation type="submission" date="2023-03" db="EMBL/GenBank/DDBJ databases">
        <title>Chitinimonas shenzhenensis gen. nov., sp. nov., a novel member of family Burkholderiaceae isolated from activated sludge collected in Shen Zhen, China.</title>
        <authorList>
            <person name="Wang X."/>
        </authorList>
    </citation>
    <scope>NUCLEOTIDE SEQUENCE</scope>
    <source>
        <strain evidence="2">DQS-5</strain>
    </source>
</reference>
<organism evidence="2 3">
    <name type="scientific">Parachitinimonas caeni</name>
    <dbReference type="NCBI Taxonomy" id="3031301"/>
    <lineage>
        <taxon>Bacteria</taxon>
        <taxon>Pseudomonadati</taxon>
        <taxon>Pseudomonadota</taxon>
        <taxon>Betaproteobacteria</taxon>
        <taxon>Neisseriales</taxon>
        <taxon>Chitinibacteraceae</taxon>
        <taxon>Parachitinimonas</taxon>
    </lineage>
</organism>
<dbReference type="RefSeq" id="WP_284101771.1">
    <property type="nucleotide sequence ID" value="NZ_JARRAF010000019.1"/>
</dbReference>
<protein>
    <submittedName>
        <fullName evidence="2">Uncharacterized protein</fullName>
    </submittedName>
</protein>